<dbReference type="GO" id="GO:0005524">
    <property type="term" value="F:ATP binding"/>
    <property type="evidence" value="ECO:0007669"/>
    <property type="project" value="UniProtKB-KW"/>
</dbReference>
<evidence type="ECO:0000256" key="3">
    <source>
        <dbReference type="ARBA" id="ARBA00022840"/>
    </source>
</evidence>
<dbReference type="eggNOG" id="COG1136">
    <property type="taxonomic scope" value="Bacteria"/>
</dbReference>
<dbReference type="GO" id="GO:0098796">
    <property type="term" value="C:membrane protein complex"/>
    <property type="evidence" value="ECO:0007669"/>
    <property type="project" value="UniProtKB-ARBA"/>
</dbReference>
<dbReference type="PROSITE" id="PS50893">
    <property type="entry name" value="ABC_TRANSPORTER_2"/>
    <property type="match status" value="1"/>
</dbReference>
<dbReference type="GO" id="GO:0022857">
    <property type="term" value="F:transmembrane transporter activity"/>
    <property type="evidence" value="ECO:0007669"/>
    <property type="project" value="TreeGrafter"/>
</dbReference>
<dbReference type="GO" id="GO:0016887">
    <property type="term" value="F:ATP hydrolysis activity"/>
    <property type="evidence" value="ECO:0007669"/>
    <property type="project" value="InterPro"/>
</dbReference>
<reference evidence="5 6" key="1">
    <citation type="submission" date="2014-03" db="EMBL/GenBank/DDBJ databases">
        <title>Draft Genome Sequences of 13 Willow Endophytes.</title>
        <authorList>
            <person name="Gan H.Y."/>
            <person name="Gan H.M."/>
            <person name="Savka M.A."/>
            <person name="Hudson A.O."/>
        </authorList>
    </citation>
    <scope>NUCLEOTIDE SEQUENCE [LARGE SCALE GENOMIC DNA]</scope>
    <source>
        <strain evidence="5 6">RIT293</strain>
    </source>
</reference>
<dbReference type="InterPro" id="IPR003439">
    <property type="entry name" value="ABC_transporter-like_ATP-bd"/>
</dbReference>
<dbReference type="SUPFAM" id="SSF52540">
    <property type="entry name" value="P-loop containing nucleoside triphosphate hydrolases"/>
    <property type="match status" value="1"/>
</dbReference>
<dbReference type="GO" id="GO:0005886">
    <property type="term" value="C:plasma membrane"/>
    <property type="evidence" value="ECO:0007669"/>
    <property type="project" value="TreeGrafter"/>
</dbReference>
<evidence type="ECO:0000313" key="6">
    <source>
        <dbReference type="Proteomes" id="UP000024001"/>
    </source>
</evidence>
<gene>
    <name evidence="5" type="ORF">BW34_00664</name>
</gene>
<evidence type="ECO:0000313" key="5">
    <source>
        <dbReference type="EMBL" id="EZP29147.1"/>
    </source>
</evidence>
<dbReference type="InterPro" id="IPR027417">
    <property type="entry name" value="P-loop_NTPase"/>
</dbReference>
<keyword evidence="6" id="KW-1185">Reference proteome</keyword>
<dbReference type="InterPro" id="IPR017871">
    <property type="entry name" value="ABC_transporter-like_CS"/>
</dbReference>
<dbReference type="FunFam" id="3.40.50.300:FF:000032">
    <property type="entry name" value="Export ABC transporter ATP-binding protein"/>
    <property type="match status" value="1"/>
</dbReference>
<keyword evidence="2" id="KW-0547">Nucleotide-binding</keyword>
<dbReference type="AlphaFoldDB" id="A0A031FY11"/>
<dbReference type="Gene3D" id="3.40.50.300">
    <property type="entry name" value="P-loop containing nucleotide triphosphate hydrolases"/>
    <property type="match status" value="1"/>
</dbReference>
<dbReference type="InterPro" id="IPR017911">
    <property type="entry name" value="MacB-like_ATP-bd"/>
</dbReference>
<dbReference type="PATRIC" id="fig|273677.3.peg.649"/>
<evidence type="ECO:0000256" key="1">
    <source>
        <dbReference type="ARBA" id="ARBA00022448"/>
    </source>
</evidence>
<evidence type="ECO:0000256" key="2">
    <source>
        <dbReference type="ARBA" id="ARBA00022741"/>
    </source>
</evidence>
<proteinExistence type="predicted"/>
<dbReference type="OrthoDB" id="9778572at2"/>
<comment type="caution">
    <text evidence="5">The sequence shown here is derived from an EMBL/GenBank/DDBJ whole genome shotgun (WGS) entry which is preliminary data.</text>
</comment>
<dbReference type="RefSeq" id="WP_036309558.1">
    <property type="nucleotide sequence ID" value="NZ_JFYO01000002.1"/>
</dbReference>
<keyword evidence="1" id="KW-0813">Transport</keyword>
<organism evidence="5 6">
    <name type="scientific">Microbacterium oleivorans</name>
    <dbReference type="NCBI Taxonomy" id="273677"/>
    <lineage>
        <taxon>Bacteria</taxon>
        <taxon>Bacillati</taxon>
        <taxon>Actinomycetota</taxon>
        <taxon>Actinomycetes</taxon>
        <taxon>Micrococcales</taxon>
        <taxon>Microbacteriaceae</taxon>
        <taxon>Microbacterium</taxon>
    </lineage>
</organism>
<protein>
    <submittedName>
        <fullName evidence="5">ABC transporter, ATP binding protein</fullName>
    </submittedName>
</protein>
<dbReference type="PANTHER" id="PTHR24220">
    <property type="entry name" value="IMPORT ATP-BINDING PROTEIN"/>
    <property type="match status" value="1"/>
</dbReference>
<evidence type="ECO:0000259" key="4">
    <source>
        <dbReference type="PROSITE" id="PS50893"/>
    </source>
</evidence>
<feature type="domain" description="ABC transporter" evidence="4">
    <location>
        <begin position="6"/>
        <end position="234"/>
    </location>
</feature>
<dbReference type="CDD" id="cd03255">
    <property type="entry name" value="ABC_MJ0796_LolCDE_FtsE"/>
    <property type="match status" value="1"/>
</dbReference>
<sequence length="234" mass="24890">MTTPALELDRVGRVHPGGVAALRDVSLRIDAGEIVAIVGRSGAGKSTLLNVLGTLDRPTSGTVRVGGIDTDDLDDRALSTLRGRTIGFVFQSFHLTDGVSAEDNVATALLYSGVPRRLRPDRARAALERVGLAHRLSHRARDLSGGERQRVAIARAIVTEPLVVLADEPTGALDSANGERIVDLLERLNREGTTVVIITHDAGLAERMPRRIELRDGGIVADTAAPADEEVAHV</sequence>
<dbReference type="Pfam" id="PF00005">
    <property type="entry name" value="ABC_tran"/>
    <property type="match status" value="1"/>
</dbReference>
<name>A0A031FY11_9MICO</name>
<dbReference type="InterPro" id="IPR015854">
    <property type="entry name" value="ABC_transpr_LolD-like"/>
</dbReference>
<accession>A0A031FY11</accession>
<dbReference type="SMART" id="SM00382">
    <property type="entry name" value="AAA"/>
    <property type="match status" value="1"/>
</dbReference>
<dbReference type="PANTHER" id="PTHR24220:SF86">
    <property type="entry name" value="ABC TRANSPORTER ABCH.1"/>
    <property type="match status" value="1"/>
</dbReference>
<dbReference type="PROSITE" id="PS00211">
    <property type="entry name" value="ABC_TRANSPORTER_1"/>
    <property type="match status" value="1"/>
</dbReference>
<dbReference type="InterPro" id="IPR003593">
    <property type="entry name" value="AAA+_ATPase"/>
</dbReference>
<dbReference type="EMBL" id="JFYO01000002">
    <property type="protein sequence ID" value="EZP29147.1"/>
    <property type="molecule type" value="Genomic_DNA"/>
</dbReference>
<keyword evidence="3" id="KW-0067">ATP-binding</keyword>
<dbReference type="Proteomes" id="UP000024001">
    <property type="component" value="Unassembled WGS sequence"/>
</dbReference>